<organism evidence="5">
    <name type="scientific">Paraphaeosphaeria minitans</name>
    <dbReference type="NCBI Taxonomy" id="565426"/>
    <lineage>
        <taxon>Eukaryota</taxon>
        <taxon>Fungi</taxon>
        <taxon>Dikarya</taxon>
        <taxon>Ascomycota</taxon>
        <taxon>Pezizomycotina</taxon>
        <taxon>Dothideomycetes</taxon>
        <taxon>Pleosporomycetidae</taxon>
        <taxon>Pleosporales</taxon>
        <taxon>Massarineae</taxon>
        <taxon>Didymosphaeriaceae</taxon>
        <taxon>Paraphaeosphaeria</taxon>
    </lineage>
</organism>
<name>A0A2R3Z0J4_9PLEO</name>
<evidence type="ECO:0000256" key="4">
    <source>
        <dbReference type="ARBA" id="ARBA00023002"/>
    </source>
</evidence>
<dbReference type="PROSITE" id="PS50065">
    <property type="entry name" value="HMG_COA_REDUCTASE_4"/>
    <property type="match status" value="1"/>
</dbReference>
<dbReference type="GO" id="GO:0004420">
    <property type="term" value="F:hydroxymethylglutaryl-CoA reductase (NADPH) activity"/>
    <property type="evidence" value="ECO:0007669"/>
    <property type="project" value="UniProtKB-EC"/>
</dbReference>
<evidence type="ECO:0000256" key="2">
    <source>
        <dbReference type="ARBA" id="ARBA00012999"/>
    </source>
</evidence>
<reference evidence="5" key="1">
    <citation type="submission" date="2017-04" db="EMBL/GenBank/DDBJ databases">
        <title>Loss of function of 3-hydroxy-3-methylglutaryl coenzyme a reductase 1 in Coniothyrium minitans causes defects in growth, conidiogenesis and mycoparasitism.</title>
        <authorList>
            <person name="Yang X."/>
        </authorList>
    </citation>
    <scope>NUCLEOTIDE SEQUENCE</scope>
    <source>
        <strain evidence="5">ZS-1</strain>
    </source>
</reference>
<dbReference type="PANTHER" id="PTHR10572:SF24">
    <property type="entry name" value="3-HYDROXY-3-METHYLGLUTARYL-COENZYME A REDUCTASE"/>
    <property type="match status" value="1"/>
</dbReference>
<keyword evidence="4" id="KW-0560">Oxidoreductase</keyword>
<dbReference type="GO" id="GO:0008299">
    <property type="term" value="P:isoprenoid biosynthetic process"/>
    <property type="evidence" value="ECO:0007669"/>
    <property type="project" value="InterPro"/>
</dbReference>
<dbReference type="Gene3D" id="3.30.70.420">
    <property type="entry name" value="Hydroxymethylglutaryl-CoA reductase, class I/II, NAD/NADP-binding domain"/>
    <property type="match status" value="1"/>
</dbReference>
<dbReference type="EC" id="1.1.1.34" evidence="2"/>
<evidence type="ECO:0000256" key="1">
    <source>
        <dbReference type="ARBA" id="ARBA00007661"/>
    </source>
</evidence>
<sequence>MGAPTQRVKEDRSILGQIPRIQALKSDHEKVNIENFVGYAKVPLGLAGPLRIRGSENTDGAFVTPLATVEPTLVASCSRGSKALDRCGGVHFKVLGEAMSRAPVFAFADTAHAVAFAELLPSLHGRFAQEAESTSRHARLQKLTPHIIGSNVHVHFSYSCGDAAGQNMVTIATQRACEWLMESSKAQELRIRDIIIEGQMASDKKPSWGNVKELRGVQVVVWARLYDTVCKEVLGCTTERLFKVITLKEGGIHNGQFGCKINAANIIAAMFISCGQDAASVAEGCWSHLTPEYDWTTKELRLTMFFPSLPVAVVGGGTFYETQQEYLRLLRCDASGGKRRLAGLIGAFSLALDVSTSAAIANNTFAQSHANLARGKEQARGPVSLKEKL</sequence>
<dbReference type="InterPro" id="IPR009029">
    <property type="entry name" value="HMG_CoA_Rdtase_sub-bd_dom_sf"/>
</dbReference>
<comment type="similarity">
    <text evidence="1">Belongs to the HMG-CoA reductase family.</text>
</comment>
<dbReference type="CDD" id="cd00643">
    <property type="entry name" value="HMG-CoA_reductase_classI"/>
    <property type="match status" value="1"/>
</dbReference>
<dbReference type="EMBL" id="KY949479">
    <property type="protein sequence ID" value="AVR43779.1"/>
    <property type="molecule type" value="mRNA"/>
</dbReference>
<gene>
    <name evidence="5" type="primary">Hmgr1</name>
</gene>
<dbReference type="PRINTS" id="PR00071">
    <property type="entry name" value="HMGCOARDTASE"/>
</dbReference>
<protein>
    <recommendedName>
        <fullName evidence="2">hydroxymethylglutaryl-CoA reductase (NADPH)</fullName>
        <ecNumber evidence="2">1.1.1.34</ecNumber>
    </recommendedName>
</protein>
<dbReference type="InterPro" id="IPR009023">
    <property type="entry name" value="HMG_CoA_Rdtase_NAD(P)-bd_sf"/>
</dbReference>
<dbReference type="SUPFAM" id="SSF56542">
    <property type="entry name" value="Substrate-binding domain of HMG-CoA reductase"/>
    <property type="match status" value="1"/>
</dbReference>
<dbReference type="Gene3D" id="3.90.770.10">
    <property type="entry name" value="3-hydroxy-3-methylglutaryl-coenzyme A Reductase, Chain A, domain 2"/>
    <property type="match status" value="1"/>
</dbReference>
<dbReference type="PANTHER" id="PTHR10572">
    <property type="entry name" value="3-HYDROXY-3-METHYLGLUTARYL-COENZYME A REDUCTASE"/>
    <property type="match status" value="1"/>
</dbReference>
<dbReference type="Pfam" id="PF00368">
    <property type="entry name" value="HMG-CoA_red"/>
    <property type="match status" value="1"/>
</dbReference>
<dbReference type="GO" id="GO:0015936">
    <property type="term" value="P:coenzyme A metabolic process"/>
    <property type="evidence" value="ECO:0007669"/>
    <property type="project" value="InterPro"/>
</dbReference>
<evidence type="ECO:0000256" key="3">
    <source>
        <dbReference type="ARBA" id="ARBA00022857"/>
    </source>
</evidence>
<accession>A0A2R3Z0J4</accession>
<dbReference type="AlphaFoldDB" id="A0A2R3Z0J4"/>
<dbReference type="InterPro" id="IPR004554">
    <property type="entry name" value="HMG_CoA_Rdtase_eu_arc"/>
</dbReference>
<dbReference type="SUPFAM" id="SSF55035">
    <property type="entry name" value="NAD-binding domain of HMG-CoA reductase"/>
    <property type="match status" value="1"/>
</dbReference>
<keyword evidence="3" id="KW-0521">NADP</keyword>
<dbReference type="InterPro" id="IPR023074">
    <property type="entry name" value="HMG_CoA_Rdtase_cat_sf"/>
</dbReference>
<dbReference type="InterPro" id="IPR002202">
    <property type="entry name" value="HMG_CoA_Rdtase"/>
</dbReference>
<proteinExistence type="evidence at transcript level"/>
<evidence type="ECO:0000313" key="5">
    <source>
        <dbReference type="EMBL" id="AVR43779.1"/>
    </source>
</evidence>